<dbReference type="SUPFAM" id="SSF54928">
    <property type="entry name" value="RNA-binding domain, RBD"/>
    <property type="match status" value="2"/>
</dbReference>
<accession>A0ABM1YSK1</accession>
<dbReference type="Proteomes" id="UP000069940">
    <property type="component" value="Unassembled WGS sequence"/>
</dbReference>
<keyword evidence="2" id="KW-0507">mRNA processing</keyword>
<feature type="region of interest" description="Disordered" evidence="7">
    <location>
        <begin position="1"/>
        <end position="137"/>
    </location>
</feature>
<dbReference type="InterPro" id="IPR034393">
    <property type="entry name" value="TatSF1-like"/>
</dbReference>
<keyword evidence="3" id="KW-0677">Repeat</keyword>
<dbReference type="InterPro" id="IPR012677">
    <property type="entry name" value="Nucleotide-bd_a/b_plait_sf"/>
</dbReference>
<feature type="domain" description="RRM" evidence="8">
    <location>
        <begin position="318"/>
        <end position="403"/>
    </location>
</feature>
<evidence type="ECO:0000259" key="8">
    <source>
        <dbReference type="PROSITE" id="PS50102"/>
    </source>
</evidence>
<dbReference type="GeneID" id="109428685"/>
<dbReference type="PANTHER" id="PTHR15608">
    <property type="entry name" value="SPLICING FACTOR U2AF-ASSOCIATED PROTEIN 2"/>
    <property type="match status" value="1"/>
</dbReference>
<dbReference type="RefSeq" id="XP_062708248.1">
    <property type="nucleotide sequence ID" value="XM_062852264.1"/>
</dbReference>
<evidence type="ECO:0000256" key="6">
    <source>
        <dbReference type="PROSITE-ProRule" id="PRU00176"/>
    </source>
</evidence>
<feature type="compositionally biased region" description="Low complexity" evidence="7">
    <location>
        <begin position="575"/>
        <end position="585"/>
    </location>
</feature>
<feature type="compositionally biased region" description="Acidic residues" evidence="7">
    <location>
        <begin position="643"/>
        <end position="654"/>
    </location>
</feature>
<dbReference type="Pfam" id="PF00076">
    <property type="entry name" value="RRM_1"/>
    <property type="match status" value="1"/>
</dbReference>
<feature type="compositionally biased region" description="Polar residues" evidence="7">
    <location>
        <begin position="46"/>
        <end position="87"/>
    </location>
</feature>
<evidence type="ECO:0000313" key="10">
    <source>
        <dbReference type="Proteomes" id="UP000069940"/>
    </source>
</evidence>
<reference evidence="9" key="2">
    <citation type="submission" date="2025-05" db="UniProtKB">
        <authorList>
            <consortium name="EnsemblMetazoa"/>
        </authorList>
    </citation>
    <scope>IDENTIFICATION</scope>
    <source>
        <strain evidence="9">Foshan</strain>
    </source>
</reference>
<dbReference type="Gene3D" id="3.30.70.330">
    <property type="match status" value="2"/>
</dbReference>
<proteinExistence type="inferred from homology"/>
<feature type="region of interest" description="Disordered" evidence="7">
    <location>
        <begin position="561"/>
        <end position="661"/>
    </location>
</feature>
<keyword evidence="4 6" id="KW-0694">RNA-binding</keyword>
<evidence type="ECO:0000256" key="5">
    <source>
        <dbReference type="ARBA" id="ARBA00023187"/>
    </source>
</evidence>
<dbReference type="CDD" id="cd12282">
    <property type="entry name" value="RRM2_TatSF1_like"/>
    <property type="match status" value="1"/>
</dbReference>
<dbReference type="PROSITE" id="PS50102">
    <property type="entry name" value="RRM"/>
    <property type="match status" value="1"/>
</dbReference>
<dbReference type="InterPro" id="IPR000504">
    <property type="entry name" value="RRM_dom"/>
</dbReference>
<sequence length="661" mass="74527">MSDSAESATPTDAAAAPISAASADDDNLVSPSSAPPVSNNSEVNSDAMSETTGSIENVSATSAAGTSDVSLKSDSILSDSENANNENRVIEMEGATNPAGPESVEAEETCTVKVDEPESCAKSDDKSQSQDKYAEHVSYDEQGEAIYTDPETKYRYKWCKVKNEWIPFDSEHYRWCTESEKWIPKDNPKETEHYRWCEETNQWIPKQQASEQGSVYSSEDGVHHYRDKEGMVHFYDEEKKAWFPKVDDDFMARYQLSYGFGNADEGKESSAKEEEEIPEDSEEEEEPMPEEPPKPQGKKRKAPPEPPKWFELKPEHNTKVYVSNLPLDITEEEFGELMSKCGMVLKDPRTNKLKLKLYRDANGELKGDGLCHYIKIESVELALNILDNYDIRGHKIRVQQAEFQLKGEYNPALKPKVRKREKEKIRKMQEALFDWRPEKMRGERSKHERIVIIKNLFEPELFEREVHLLLEYQGDLREECNKCGTCRRVVLFDRHPEGVAQITMSDPEEADLVVKLMNGRFFGKRKLTAEIWDGRTKFRVAETEADVNKRLGNWEKYLEKEEAAASTEAPKQQQPTENAPATTATPAPPAEVKSTPEKEENGDKPQIAAAATPADDDNNPAGGDGNDAEPPTTTKPQPPPASDDLEVDDDDDNDSSQVETN</sequence>
<reference evidence="10" key="1">
    <citation type="journal article" date="2015" name="Proc. Natl. Acad. Sci. U.S.A.">
        <title>Genome sequence of the Asian Tiger mosquito, Aedes albopictus, reveals insights into its biology, genetics, and evolution.</title>
        <authorList>
            <person name="Chen X.G."/>
            <person name="Jiang X."/>
            <person name="Gu J."/>
            <person name="Xu M."/>
            <person name="Wu Y."/>
            <person name="Deng Y."/>
            <person name="Zhang C."/>
            <person name="Bonizzoni M."/>
            <person name="Dermauw W."/>
            <person name="Vontas J."/>
            <person name="Armbruster P."/>
            <person name="Huang X."/>
            <person name="Yang Y."/>
            <person name="Zhang H."/>
            <person name="He W."/>
            <person name="Peng H."/>
            <person name="Liu Y."/>
            <person name="Wu K."/>
            <person name="Chen J."/>
            <person name="Lirakis M."/>
            <person name="Topalis P."/>
            <person name="Van Leeuwen T."/>
            <person name="Hall A.B."/>
            <person name="Jiang X."/>
            <person name="Thorpe C."/>
            <person name="Mueller R.L."/>
            <person name="Sun C."/>
            <person name="Waterhouse R.M."/>
            <person name="Yan G."/>
            <person name="Tu Z.J."/>
            <person name="Fang X."/>
            <person name="James A.A."/>
        </authorList>
    </citation>
    <scope>NUCLEOTIDE SEQUENCE [LARGE SCALE GENOMIC DNA]</scope>
    <source>
        <strain evidence="10">Foshan</strain>
    </source>
</reference>
<dbReference type="InterPro" id="IPR035979">
    <property type="entry name" value="RBD_domain_sf"/>
</dbReference>
<feature type="compositionally biased region" description="Low complexity" evidence="7">
    <location>
        <begin position="1"/>
        <end position="22"/>
    </location>
</feature>
<comment type="similarity">
    <text evidence="1">Belongs to the HTATSF1 family.</text>
</comment>
<name>A0ABM1YSK1_AEDAL</name>
<evidence type="ECO:0000256" key="7">
    <source>
        <dbReference type="SAM" id="MobiDB-lite"/>
    </source>
</evidence>
<evidence type="ECO:0000256" key="2">
    <source>
        <dbReference type="ARBA" id="ARBA00022664"/>
    </source>
</evidence>
<dbReference type="SMART" id="SM00360">
    <property type="entry name" value="RRM"/>
    <property type="match status" value="2"/>
</dbReference>
<dbReference type="PANTHER" id="PTHR15608:SF0">
    <property type="entry name" value="HIV TAT-SPECIFIC FACTOR 1"/>
    <property type="match status" value="1"/>
</dbReference>
<dbReference type="InterPro" id="IPR034392">
    <property type="entry name" value="TatSF1-like_RRM1"/>
</dbReference>
<feature type="region of interest" description="Disordered" evidence="7">
    <location>
        <begin position="261"/>
        <end position="312"/>
    </location>
</feature>
<dbReference type="EnsemblMetazoa" id="AALFPA23_011787.R16752">
    <property type="protein sequence ID" value="AALFPA23_011787.P16752"/>
    <property type="gene ID" value="AALFPA23_011787"/>
</dbReference>
<feature type="compositionally biased region" description="Acidic residues" evidence="7">
    <location>
        <begin position="273"/>
        <end position="289"/>
    </location>
</feature>
<evidence type="ECO:0000256" key="1">
    <source>
        <dbReference type="ARBA" id="ARBA00007747"/>
    </source>
</evidence>
<dbReference type="CDD" id="cd12281">
    <property type="entry name" value="RRM1_TatSF1_like"/>
    <property type="match status" value="1"/>
</dbReference>
<feature type="compositionally biased region" description="Basic and acidic residues" evidence="7">
    <location>
        <begin position="594"/>
        <end position="603"/>
    </location>
</feature>
<organism evidence="9 10">
    <name type="scientific">Aedes albopictus</name>
    <name type="common">Asian tiger mosquito</name>
    <name type="synonym">Stegomyia albopicta</name>
    <dbReference type="NCBI Taxonomy" id="7160"/>
    <lineage>
        <taxon>Eukaryota</taxon>
        <taxon>Metazoa</taxon>
        <taxon>Ecdysozoa</taxon>
        <taxon>Arthropoda</taxon>
        <taxon>Hexapoda</taxon>
        <taxon>Insecta</taxon>
        <taxon>Pterygota</taxon>
        <taxon>Neoptera</taxon>
        <taxon>Endopterygota</taxon>
        <taxon>Diptera</taxon>
        <taxon>Nematocera</taxon>
        <taxon>Culicoidea</taxon>
        <taxon>Culicidae</taxon>
        <taxon>Culicinae</taxon>
        <taxon>Aedini</taxon>
        <taxon>Aedes</taxon>
        <taxon>Stegomyia</taxon>
    </lineage>
</organism>
<keyword evidence="5" id="KW-0508">mRNA splicing</keyword>
<protein>
    <recommendedName>
        <fullName evidence="8">RRM domain-containing protein</fullName>
    </recommendedName>
</protein>
<evidence type="ECO:0000256" key="3">
    <source>
        <dbReference type="ARBA" id="ARBA00022737"/>
    </source>
</evidence>
<evidence type="ECO:0000256" key="4">
    <source>
        <dbReference type="ARBA" id="ARBA00022884"/>
    </source>
</evidence>
<feature type="compositionally biased region" description="Basic and acidic residues" evidence="7">
    <location>
        <begin position="113"/>
        <end position="137"/>
    </location>
</feature>
<feature type="compositionally biased region" description="Low complexity" evidence="7">
    <location>
        <begin position="29"/>
        <end position="45"/>
    </location>
</feature>
<keyword evidence="10" id="KW-1185">Reference proteome</keyword>
<evidence type="ECO:0000313" key="9">
    <source>
        <dbReference type="EnsemblMetazoa" id="AALFPA23_011787.P16752"/>
    </source>
</evidence>